<gene>
    <name evidence="1" type="ORF">TRN7648_01744</name>
</gene>
<dbReference type="AlphaFoldDB" id="A0A0N7LZL6"/>
<dbReference type="Proteomes" id="UP000054935">
    <property type="component" value="Unassembled WGS sequence"/>
</dbReference>
<dbReference type="STRING" id="441103.TRN7648_01744"/>
<accession>A0A0N7LZL6</accession>
<dbReference type="EMBL" id="CYSE01000003">
    <property type="protein sequence ID" value="CUH78009.1"/>
    <property type="molecule type" value="Genomic_DNA"/>
</dbReference>
<name>A0A0N7LZL6_9RHOB</name>
<protein>
    <submittedName>
        <fullName evidence="1">Uncharacterized protein</fullName>
    </submittedName>
</protein>
<organism evidence="1 2">
    <name type="scientific">Tropicibacter naphthalenivorans</name>
    <dbReference type="NCBI Taxonomy" id="441103"/>
    <lineage>
        <taxon>Bacteria</taxon>
        <taxon>Pseudomonadati</taxon>
        <taxon>Pseudomonadota</taxon>
        <taxon>Alphaproteobacteria</taxon>
        <taxon>Rhodobacterales</taxon>
        <taxon>Roseobacteraceae</taxon>
        <taxon>Tropicibacter</taxon>
    </lineage>
</organism>
<reference evidence="1 2" key="1">
    <citation type="submission" date="2015-09" db="EMBL/GenBank/DDBJ databases">
        <authorList>
            <consortium name="Swine Surveillance"/>
        </authorList>
    </citation>
    <scope>NUCLEOTIDE SEQUENCE [LARGE SCALE GENOMIC DNA]</scope>
    <source>
        <strain evidence="1 2">CECT 7648</strain>
    </source>
</reference>
<proteinExistence type="predicted"/>
<evidence type="ECO:0000313" key="2">
    <source>
        <dbReference type="Proteomes" id="UP000054935"/>
    </source>
</evidence>
<keyword evidence="2" id="KW-1185">Reference proteome</keyword>
<evidence type="ECO:0000313" key="1">
    <source>
        <dbReference type="EMBL" id="CUH78009.1"/>
    </source>
</evidence>
<sequence>MRLEIARLASGVDVYRDWVIQAYRAAHGTDPDLNQIVEPGQSFLDMFDQNPSVSAGDYLLRDLRMWYSVTADEMHGGGSDIDAFLTHFRAETGFDFLEETGLLPKLAAKVLKRGHVTSTQEWRMLRELTDHSGQTTLAPADLARLSSLMARFEAAQ</sequence>